<comment type="similarity">
    <text evidence="2">Belongs to the DsbD family.</text>
</comment>
<dbReference type="EMBL" id="FWZX01000001">
    <property type="protein sequence ID" value="SME89082.1"/>
    <property type="molecule type" value="Genomic_DNA"/>
</dbReference>
<feature type="transmembrane region" description="Helical" evidence="7">
    <location>
        <begin position="217"/>
        <end position="242"/>
    </location>
</feature>
<protein>
    <submittedName>
        <fullName evidence="9">Cytochrome c-type biogenesis protein</fullName>
    </submittedName>
</protein>
<reference evidence="9 10" key="1">
    <citation type="submission" date="2017-04" db="EMBL/GenBank/DDBJ databases">
        <authorList>
            <person name="Afonso C.L."/>
            <person name="Miller P.J."/>
            <person name="Scott M.A."/>
            <person name="Spackman E."/>
            <person name="Goraichik I."/>
            <person name="Dimitrov K.M."/>
            <person name="Suarez D.L."/>
            <person name="Swayne D.E."/>
        </authorList>
    </citation>
    <scope>NUCLEOTIDE SEQUENCE [LARGE SCALE GENOMIC DNA]</scope>
    <source>
        <strain evidence="9 10">USBA 355</strain>
    </source>
</reference>
<evidence type="ECO:0000256" key="4">
    <source>
        <dbReference type="ARBA" id="ARBA00022748"/>
    </source>
</evidence>
<evidence type="ECO:0000256" key="6">
    <source>
        <dbReference type="ARBA" id="ARBA00023136"/>
    </source>
</evidence>
<feature type="transmembrane region" description="Helical" evidence="7">
    <location>
        <begin position="97"/>
        <end position="123"/>
    </location>
</feature>
<dbReference type="GO" id="GO:0017004">
    <property type="term" value="P:cytochrome complex assembly"/>
    <property type="evidence" value="ECO:0007669"/>
    <property type="project" value="UniProtKB-KW"/>
</dbReference>
<keyword evidence="5 7" id="KW-1133">Transmembrane helix</keyword>
<sequence length="252" mass="26234">MEGMDVTYAGAALAGLLSFLSPCVLPLVPPYLAFLGGVSAHEIEGRAGAGGEAVRPKPFGRTFWMALAFVLGFATVFVALGAGASAISGLVTRYIDVLVPIAGVVVLVLGLHFLGLFRILLLFREARFHVQSRPVGLAGAYVIGLAFAFGWTPCVGPVLASILLVAGSGDSVFYGASLLATYAAGIGIPFLLAALAIGSFTRFLAHFRRYLGWVEKALGAILVATGVLFITGGIADVSYWLLETFPVLGRIG</sequence>
<feature type="transmembrane region" description="Helical" evidence="7">
    <location>
        <begin position="63"/>
        <end position="91"/>
    </location>
</feature>
<evidence type="ECO:0000259" key="8">
    <source>
        <dbReference type="Pfam" id="PF02683"/>
    </source>
</evidence>
<feature type="transmembrane region" description="Helical" evidence="7">
    <location>
        <begin position="172"/>
        <end position="205"/>
    </location>
</feature>
<dbReference type="GO" id="GO:0016020">
    <property type="term" value="C:membrane"/>
    <property type="evidence" value="ECO:0007669"/>
    <property type="project" value="UniProtKB-SubCell"/>
</dbReference>
<proteinExistence type="inferred from homology"/>
<dbReference type="Proteomes" id="UP000192917">
    <property type="component" value="Unassembled WGS sequence"/>
</dbReference>
<keyword evidence="10" id="KW-1185">Reference proteome</keyword>
<keyword evidence="4" id="KW-0201">Cytochrome c-type biogenesis</keyword>
<dbReference type="AlphaFoldDB" id="A0A1Y6B811"/>
<keyword evidence="3 7" id="KW-0812">Transmembrane</keyword>
<dbReference type="InterPro" id="IPR003834">
    <property type="entry name" value="Cyt_c_assmbl_TM_dom"/>
</dbReference>
<dbReference type="PANTHER" id="PTHR31272">
    <property type="entry name" value="CYTOCHROME C-TYPE BIOGENESIS PROTEIN HI_1454-RELATED"/>
    <property type="match status" value="1"/>
</dbReference>
<organism evidence="9 10">
    <name type="scientific">Tistlia consotensis USBA 355</name>
    <dbReference type="NCBI Taxonomy" id="560819"/>
    <lineage>
        <taxon>Bacteria</taxon>
        <taxon>Pseudomonadati</taxon>
        <taxon>Pseudomonadota</taxon>
        <taxon>Alphaproteobacteria</taxon>
        <taxon>Rhodospirillales</taxon>
        <taxon>Rhodovibrionaceae</taxon>
        <taxon>Tistlia</taxon>
    </lineage>
</organism>
<evidence type="ECO:0000256" key="7">
    <source>
        <dbReference type="SAM" id="Phobius"/>
    </source>
</evidence>
<evidence type="ECO:0000313" key="9">
    <source>
        <dbReference type="EMBL" id="SME89082.1"/>
    </source>
</evidence>
<dbReference type="PANTHER" id="PTHR31272:SF4">
    <property type="entry name" value="CYTOCHROME C-TYPE BIOGENESIS PROTEIN HI_1454-RELATED"/>
    <property type="match status" value="1"/>
</dbReference>
<evidence type="ECO:0000256" key="3">
    <source>
        <dbReference type="ARBA" id="ARBA00022692"/>
    </source>
</evidence>
<comment type="subcellular location">
    <subcellularLocation>
        <location evidence="1">Membrane</location>
        <topology evidence="1">Multi-pass membrane protein</topology>
    </subcellularLocation>
</comment>
<gene>
    <name evidence="9" type="ORF">SAMN05428998_101176</name>
</gene>
<dbReference type="InterPro" id="IPR051790">
    <property type="entry name" value="Cytochrome_c-biogenesis_DsbD"/>
</dbReference>
<name>A0A1Y6B811_9PROT</name>
<dbReference type="STRING" id="560819.SAMN05428998_101176"/>
<feature type="transmembrane region" description="Helical" evidence="7">
    <location>
        <begin position="6"/>
        <end position="28"/>
    </location>
</feature>
<feature type="transmembrane region" description="Helical" evidence="7">
    <location>
        <begin position="135"/>
        <end position="166"/>
    </location>
</feature>
<accession>A0A1Y6B811</accession>
<dbReference type="Pfam" id="PF02683">
    <property type="entry name" value="DsbD_TM"/>
    <property type="match status" value="1"/>
</dbReference>
<keyword evidence="6 7" id="KW-0472">Membrane</keyword>
<evidence type="ECO:0000256" key="5">
    <source>
        <dbReference type="ARBA" id="ARBA00022989"/>
    </source>
</evidence>
<feature type="domain" description="Cytochrome C biogenesis protein transmembrane" evidence="8">
    <location>
        <begin position="12"/>
        <end position="229"/>
    </location>
</feature>
<evidence type="ECO:0000256" key="1">
    <source>
        <dbReference type="ARBA" id="ARBA00004141"/>
    </source>
</evidence>
<evidence type="ECO:0000256" key="2">
    <source>
        <dbReference type="ARBA" id="ARBA00006143"/>
    </source>
</evidence>
<evidence type="ECO:0000313" key="10">
    <source>
        <dbReference type="Proteomes" id="UP000192917"/>
    </source>
</evidence>